<evidence type="ECO:0000313" key="1">
    <source>
        <dbReference type="EMBL" id="MBA4630180.1"/>
    </source>
</evidence>
<reference evidence="1" key="1">
    <citation type="journal article" date="2013" name="J. Plant Res.">
        <title>Effect of fungi and light on seed germination of three Opuntia species from semiarid lands of central Mexico.</title>
        <authorList>
            <person name="Delgado-Sanchez P."/>
            <person name="Jimenez-Bremont J.F."/>
            <person name="Guerrero-Gonzalez Mde L."/>
            <person name="Flores J."/>
        </authorList>
    </citation>
    <scope>NUCLEOTIDE SEQUENCE</scope>
    <source>
        <tissue evidence="1">Cladode</tissue>
    </source>
</reference>
<dbReference type="AlphaFoldDB" id="A0A7C9CZA3"/>
<organism evidence="1">
    <name type="scientific">Opuntia streptacantha</name>
    <name type="common">Prickly pear cactus</name>
    <name type="synonym">Opuntia cardona</name>
    <dbReference type="NCBI Taxonomy" id="393608"/>
    <lineage>
        <taxon>Eukaryota</taxon>
        <taxon>Viridiplantae</taxon>
        <taxon>Streptophyta</taxon>
        <taxon>Embryophyta</taxon>
        <taxon>Tracheophyta</taxon>
        <taxon>Spermatophyta</taxon>
        <taxon>Magnoliopsida</taxon>
        <taxon>eudicotyledons</taxon>
        <taxon>Gunneridae</taxon>
        <taxon>Pentapetalae</taxon>
        <taxon>Caryophyllales</taxon>
        <taxon>Cactineae</taxon>
        <taxon>Cactaceae</taxon>
        <taxon>Opuntioideae</taxon>
        <taxon>Opuntia</taxon>
    </lineage>
</organism>
<name>A0A7C9CZA3_OPUST</name>
<proteinExistence type="predicted"/>
<reference evidence="1" key="2">
    <citation type="submission" date="2020-07" db="EMBL/GenBank/DDBJ databases">
        <authorList>
            <person name="Vera ALvarez R."/>
            <person name="Arias-Moreno D.M."/>
            <person name="Jimenez-Jacinto V."/>
            <person name="Jimenez-Bremont J.F."/>
            <person name="Swaminathan K."/>
            <person name="Moose S.P."/>
            <person name="Guerrero-Gonzalez M.L."/>
            <person name="Marino-Ramirez L."/>
            <person name="Landsman D."/>
            <person name="Rodriguez-Kessler M."/>
            <person name="Delgado-Sanchez P."/>
        </authorList>
    </citation>
    <scope>NUCLEOTIDE SEQUENCE</scope>
    <source>
        <tissue evidence="1">Cladode</tissue>
    </source>
</reference>
<dbReference type="EMBL" id="GISG01072374">
    <property type="protein sequence ID" value="MBA4630180.1"/>
    <property type="molecule type" value="Transcribed_RNA"/>
</dbReference>
<sequence length="133" mass="14643">MGFNLIPFYFGCIHDYVSVGCKPKHCLNWYFDLKLAMAGSFRVGNGPLGDLQLTSKFKVIIIDSHVARPLTPDRSSTSRYFGISLVLSNPSSLVGTLFLNCSSLLGLNTGNHILNGFGKCLLCYLVLKDIAMY</sequence>
<accession>A0A7C9CZA3</accession>
<protein>
    <submittedName>
        <fullName evidence="1">Uncharacterized protein</fullName>
    </submittedName>
</protein>